<evidence type="ECO:0000256" key="4">
    <source>
        <dbReference type="ARBA" id="ARBA00023315"/>
    </source>
</evidence>
<gene>
    <name evidence="6" type="primary">aac(3)</name>
    <name evidence="6" type="ORF">K7C98_13885</name>
</gene>
<name>A0ABS7TQ52_9BACT</name>
<dbReference type="Proteomes" id="UP001139031">
    <property type="component" value="Unassembled WGS sequence"/>
</dbReference>
<evidence type="ECO:0000256" key="1">
    <source>
        <dbReference type="ARBA" id="ARBA00006383"/>
    </source>
</evidence>
<protein>
    <recommendedName>
        <fullName evidence="2 5">Aminoglycoside N(3)-acetyltransferase</fullName>
        <ecNumber evidence="5">2.3.1.-</ecNumber>
    </recommendedName>
</protein>
<dbReference type="InterPro" id="IPR028345">
    <property type="entry name" value="Antibiotic_NAT-like"/>
</dbReference>
<evidence type="ECO:0000313" key="7">
    <source>
        <dbReference type="Proteomes" id="UP001139031"/>
    </source>
</evidence>
<evidence type="ECO:0000256" key="2">
    <source>
        <dbReference type="ARBA" id="ARBA00012882"/>
    </source>
</evidence>
<dbReference type="RefSeq" id="WP_224192117.1">
    <property type="nucleotide sequence ID" value="NZ_JAIRAU010000015.1"/>
</dbReference>
<keyword evidence="4 5" id="KW-0012">Acyltransferase</keyword>
<dbReference type="EMBL" id="JAIRAU010000015">
    <property type="protein sequence ID" value="MBZ5710349.1"/>
    <property type="molecule type" value="Genomic_DNA"/>
</dbReference>
<accession>A0ABS7TQ52</accession>
<organism evidence="6 7">
    <name type="scientific">Nannocystis pusilla</name>
    <dbReference type="NCBI Taxonomy" id="889268"/>
    <lineage>
        <taxon>Bacteria</taxon>
        <taxon>Pseudomonadati</taxon>
        <taxon>Myxococcota</taxon>
        <taxon>Polyangia</taxon>
        <taxon>Nannocystales</taxon>
        <taxon>Nannocystaceae</taxon>
        <taxon>Nannocystis</taxon>
    </lineage>
</organism>
<dbReference type="InterPro" id="IPR003679">
    <property type="entry name" value="Amioglycoside_AcTrfase"/>
</dbReference>
<dbReference type="NCBIfam" id="NF033082">
    <property type="entry name" value="AAC_3"/>
    <property type="match status" value="1"/>
</dbReference>
<dbReference type="PANTHER" id="PTHR11104:SF0">
    <property type="entry name" value="SPBETA PROPHAGE-DERIVED AMINOGLYCOSIDE N(3')-ACETYLTRANSFERASE-LIKE PROTEIN YOKD"/>
    <property type="match status" value="1"/>
</dbReference>
<keyword evidence="7" id="KW-1185">Reference proteome</keyword>
<dbReference type="EC" id="2.3.1.-" evidence="5"/>
<reference evidence="6" key="1">
    <citation type="submission" date="2021-08" db="EMBL/GenBank/DDBJ databases">
        <authorList>
            <person name="Stevens D.C."/>
        </authorList>
    </citation>
    <scope>NUCLEOTIDE SEQUENCE</scope>
    <source>
        <strain evidence="6">DSM 53165</strain>
    </source>
</reference>
<proteinExistence type="inferred from homology"/>
<comment type="catalytic activity">
    <reaction evidence="5">
        <text>a 2-deoxystreptamine antibiotic + acetyl-CoA = an N(3)-acetyl-2-deoxystreptamine antibiotic + CoA + H(+)</text>
        <dbReference type="Rhea" id="RHEA:12665"/>
        <dbReference type="ChEBI" id="CHEBI:15378"/>
        <dbReference type="ChEBI" id="CHEBI:57287"/>
        <dbReference type="ChEBI" id="CHEBI:57288"/>
        <dbReference type="ChEBI" id="CHEBI:57921"/>
        <dbReference type="ChEBI" id="CHEBI:77452"/>
        <dbReference type="EC" id="2.3.1.81"/>
    </reaction>
</comment>
<evidence type="ECO:0000313" key="6">
    <source>
        <dbReference type="EMBL" id="MBZ5710349.1"/>
    </source>
</evidence>
<dbReference type="PANTHER" id="PTHR11104">
    <property type="entry name" value="AMINOGLYCOSIDE N3-ACETYLTRANSFERASE"/>
    <property type="match status" value="1"/>
</dbReference>
<dbReference type="SUPFAM" id="SSF110710">
    <property type="entry name" value="TTHA0583/YokD-like"/>
    <property type="match status" value="1"/>
</dbReference>
<keyword evidence="5" id="KW-0046">Antibiotic resistance</keyword>
<dbReference type="Pfam" id="PF02522">
    <property type="entry name" value="Antibiotic_NAT"/>
    <property type="match status" value="1"/>
</dbReference>
<keyword evidence="3 5" id="KW-0808">Transferase</keyword>
<comment type="caution">
    <text evidence="6">The sequence shown here is derived from an EMBL/GenBank/DDBJ whole genome shotgun (WGS) entry which is preliminary data.</text>
</comment>
<sequence>MDLRLVCPRVTQETLARECAELGGARGDTLMVHASLRAVGEVLGGPDALIEAILAAVGPDGTMMMYVGSPSPLDDTGRGIYSAADEAFIAEHCPPFDPYRTRANREFGALAEFFRGHPRARCSANAGMRMAAVGARADLLTREHAANYGMGAGSPLERLCQAGGKLLLLGSDPDNTTLLHYAEAVAPIEGKRVARVRVPVLADGARVWLDVEEFDSANGIKDWPERFFADIVERFVAAGHARSGPIGAAHSHLIPAQALVDYAVPIMVATAAHEPTGMS</sequence>
<comment type="similarity">
    <text evidence="1 5">Belongs to the antibiotic N-acetyltransferase family.</text>
</comment>
<evidence type="ECO:0000256" key="3">
    <source>
        <dbReference type="ARBA" id="ARBA00022679"/>
    </source>
</evidence>
<evidence type="ECO:0000256" key="5">
    <source>
        <dbReference type="RuleBase" id="RU365031"/>
    </source>
</evidence>